<sequence length="104" mass="11746">MQGNLLETFDDVILKRYRINDTPKISVVRKGDVWVSEDNRRLSVFKALEPLGQCDKSSVIIKRSINPKKDVIQKDVRVRGDPGGIIYKIKNAEVIIEPLPVTGT</sequence>
<accession>A0A8W8J748</accession>
<protein>
    <submittedName>
        <fullName evidence="1">Uncharacterized protein</fullName>
    </submittedName>
</protein>
<dbReference type="EnsemblMetazoa" id="G17588.1">
    <property type="protein sequence ID" value="G17588.1:cds"/>
    <property type="gene ID" value="G17588"/>
</dbReference>
<organism evidence="1 2">
    <name type="scientific">Magallana gigas</name>
    <name type="common">Pacific oyster</name>
    <name type="synonym">Crassostrea gigas</name>
    <dbReference type="NCBI Taxonomy" id="29159"/>
    <lineage>
        <taxon>Eukaryota</taxon>
        <taxon>Metazoa</taxon>
        <taxon>Spiralia</taxon>
        <taxon>Lophotrochozoa</taxon>
        <taxon>Mollusca</taxon>
        <taxon>Bivalvia</taxon>
        <taxon>Autobranchia</taxon>
        <taxon>Pteriomorphia</taxon>
        <taxon>Ostreida</taxon>
        <taxon>Ostreoidea</taxon>
        <taxon>Ostreidae</taxon>
        <taxon>Magallana</taxon>
    </lineage>
</organism>
<dbReference type="AlphaFoldDB" id="A0A8W8J748"/>
<reference evidence="1" key="1">
    <citation type="submission" date="2022-08" db="UniProtKB">
        <authorList>
            <consortium name="EnsemblMetazoa"/>
        </authorList>
    </citation>
    <scope>IDENTIFICATION</scope>
    <source>
        <strain evidence="1">05x7-T-G4-1.051#20</strain>
    </source>
</reference>
<dbReference type="Proteomes" id="UP000005408">
    <property type="component" value="Unassembled WGS sequence"/>
</dbReference>
<proteinExistence type="predicted"/>
<evidence type="ECO:0000313" key="1">
    <source>
        <dbReference type="EnsemblMetazoa" id="G17588.1:cds"/>
    </source>
</evidence>
<evidence type="ECO:0000313" key="2">
    <source>
        <dbReference type="Proteomes" id="UP000005408"/>
    </source>
</evidence>
<keyword evidence="2" id="KW-1185">Reference proteome</keyword>
<name>A0A8W8J748_MAGGI</name>